<dbReference type="Gene3D" id="1.20.1250.20">
    <property type="entry name" value="MFS general substrate transporter like domains"/>
    <property type="match status" value="1"/>
</dbReference>
<dbReference type="Pfam" id="PF07690">
    <property type="entry name" value="MFS_1"/>
    <property type="match status" value="1"/>
</dbReference>
<feature type="transmembrane region" description="Helical" evidence="10">
    <location>
        <begin position="293"/>
        <end position="316"/>
    </location>
</feature>
<protein>
    <submittedName>
        <fullName evidence="12">EmrB/QacA subfamily drug resistance transporter</fullName>
    </submittedName>
</protein>
<dbReference type="PANTHER" id="PTHR23501">
    <property type="entry name" value="MAJOR FACILITATOR SUPERFAMILY"/>
    <property type="match status" value="1"/>
</dbReference>
<dbReference type="InterPro" id="IPR036259">
    <property type="entry name" value="MFS_trans_sf"/>
</dbReference>
<feature type="transmembrane region" description="Helical" evidence="10">
    <location>
        <begin position="383"/>
        <end position="408"/>
    </location>
</feature>
<keyword evidence="8" id="KW-0175">Coiled coil</keyword>
<evidence type="ECO:0000256" key="8">
    <source>
        <dbReference type="SAM" id="Coils"/>
    </source>
</evidence>
<evidence type="ECO:0000313" key="12">
    <source>
        <dbReference type="EMBL" id="MBB3327299.1"/>
    </source>
</evidence>
<reference evidence="12 13" key="1">
    <citation type="submission" date="2020-08" db="EMBL/GenBank/DDBJ databases">
        <title>Sequencing the genomes of 1000 actinobacteria strains.</title>
        <authorList>
            <person name="Klenk H.-P."/>
        </authorList>
    </citation>
    <scope>NUCLEOTIDE SEQUENCE [LARGE SCALE GENOMIC DNA]</scope>
    <source>
        <strain evidence="12 13">DSM 11053</strain>
    </source>
</reference>
<evidence type="ECO:0000256" key="6">
    <source>
        <dbReference type="ARBA" id="ARBA00022989"/>
    </source>
</evidence>
<feature type="domain" description="Major facilitator superfamily (MFS) profile" evidence="11">
    <location>
        <begin position="38"/>
        <end position="516"/>
    </location>
</feature>
<feature type="coiled-coil region" evidence="8">
    <location>
        <begin position="666"/>
        <end position="700"/>
    </location>
</feature>
<sequence length="709" mass="74698">MSVTTRSSAAAPSPTTSTSAPAPVGAAKVYSHREILEVMAGLLAALFTAMISTTIVSTALPTIMSDLHGTQRQYTWVITASLLALTVTTPIWGKLSDLFNKKFLIQLSIVLFVIGSVGAGLSQTVPPMMVFRALQGLALGGMIAVIQAIMGSIIPPRQRGRYSGYMGAVLAVSTVSGPLLGGVLTDTVGWRWCFFVCVPLAVISLVVLQLTLKLPTVRRHVKIDYVGALLVAVVAALPMLWITFAGNDYAWISWQSGAYLVGFLAAVVALVLVELRVSEPMVPLRILNNRTTILMILASLGVGMAMFGSSTFLTQFFQLGGGNSPTRAGLMTIPLIISQLLVSTLGGQLVSRTGRWKPLMVVGVIALLAGLLLMGTISHTTPYWHIAIFMSIMGVGIGALVQNIVLAVQNTVDVTQVGATSAAVSFFRSLAGAVGVAVLGAILATQVARRTATGLSAIGVSGAGAGDGSLDLNDLPAPVEAVVRAAYGDSFGELFLIAAAAAVLTLVTVFLVKEVPLRNTIEMQPAAAGDGTAALAEDTGREARGLEGPKAEQTEVETWDDPVTRQAVAALDVLTAAQDRARTYRAGSDRTQAELVSLVDGLEKRIDAVTAEFRGQLDQIRGRLTDPEVQPSLGLDGEGGDSLRSYEYRLLLDSQQTADKVTHVARTEAERVLADAEAQVAELEERIATLRQVESDLAGQVAEKVRTDA</sequence>
<accession>A0A7W5JVZ9</accession>
<feature type="transmembrane region" description="Helical" evidence="10">
    <location>
        <begin position="429"/>
        <end position="448"/>
    </location>
</feature>
<comment type="similarity">
    <text evidence="2">Belongs to the major facilitator superfamily. TCR/Tet family.</text>
</comment>
<dbReference type="EMBL" id="JACHZG010000001">
    <property type="protein sequence ID" value="MBB3327299.1"/>
    <property type="molecule type" value="Genomic_DNA"/>
</dbReference>
<dbReference type="SUPFAM" id="SSF103473">
    <property type="entry name" value="MFS general substrate transporter"/>
    <property type="match status" value="1"/>
</dbReference>
<feature type="transmembrane region" description="Helical" evidence="10">
    <location>
        <begin position="494"/>
        <end position="512"/>
    </location>
</feature>
<evidence type="ECO:0000259" key="11">
    <source>
        <dbReference type="PROSITE" id="PS50850"/>
    </source>
</evidence>
<dbReference type="CDD" id="cd17502">
    <property type="entry name" value="MFS_Azr1_MDR_like"/>
    <property type="match status" value="1"/>
</dbReference>
<feature type="region of interest" description="Disordered" evidence="9">
    <location>
        <begin position="1"/>
        <end position="23"/>
    </location>
</feature>
<dbReference type="GO" id="GO:0005886">
    <property type="term" value="C:plasma membrane"/>
    <property type="evidence" value="ECO:0007669"/>
    <property type="project" value="UniProtKB-SubCell"/>
</dbReference>
<organism evidence="12 13">
    <name type="scientific">Microlunatus antarcticus</name>
    <dbReference type="NCBI Taxonomy" id="53388"/>
    <lineage>
        <taxon>Bacteria</taxon>
        <taxon>Bacillati</taxon>
        <taxon>Actinomycetota</taxon>
        <taxon>Actinomycetes</taxon>
        <taxon>Propionibacteriales</taxon>
        <taxon>Propionibacteriaceae</taxon>
        <taxon>Microlunatus</taxon>
    </lineage>
</organism>
<comment type="subcellular location">
    <subcellularLocation>
        <location evidence="1">Cell membrane</location>
        <topology evidence="1">Multi-pass membrane protein</topology>
    </subcellularLocation>
</comment>
<feature type="transmembrane region" description="Helical" evidence="10">
    <location>
        <begin position="256"/>
        <end position="273"/>
    </location>
</feature>
<evidence type="ECO:0000256" key="1">
    <source>
        <dbReference type="ARBA" id="ARBA00004651"/>
    </source>
</evidence>
<keyword evidence="3" id="KW-0813">Transport</keyword>
<feature type="transmembrane region" description="Helical" evidence="10">
    <location>
        <begin position="359"/>
        <end position="377"/>
    </location>
</feature>
<feature type="transmembrane region" description="Helical" evidence="10">
    <location>
        <begin position="162"/>
        <end position="183"/>
    </location>
</feature>
<feature type="transmembrane region" description="Helical" evidence="10">
    <location>
        <begin position="328"/>
        <end position="347"/>
    </location>
</feature>
<dbReference type="Gene3D" id="1.20.1720.10">
    <property type="entry name" value="Multidrug resistance protein D"/>
    <property type="match status" value="1"/>
</dbReference>
<dbReference type="PROSITE" id="PS50850">
    <property type="entry name" value="MFS"/>
    <property type="match status" value="1"/>
</dbReference>
<keyword evidence="5 10" id="KW-0812">Transmembrane</keyword>
<dbReference type="GO" id="GO:0022857">
    <property type="term" value="F:transmembrane transporter activity"/>
    <property type="evidence" value="ECO:0007669"/>
    <property type="project" value="InterPro"/>
</dbReference>
<evidence type="ECO:0000256" key="3">
    <source>
        <dbReference type="ARBA" id="ARBA00022448"/>
    </source>
</evidence>
<keyword evidence="6 10" id="KW-1133">Transmembrane helix</keyword>
<keyword evidence="13" id="KW-1185">Reference proteome</keyword>
<dbReference type="InterPro" id="IPR020846">
    <property type="entry name" value="MFS_dom"/>
</dbReference>
<dbReference type="RefSeq" id="WP_198423361.1">
    <property type="nucleotide sequence ID" value="NZ_JACHZG010000001.1"/>
</dbReference>
<dbReference type="AlphaFoldDB" id="A0A7W5JVZ9"/>
<evidence type="ECO:0000256" key="9">
    <source>
        <dbReference type="SAM" id="MobiDB-lite"/>
    </source>
</evidence>
<feature type="transmembrane region" description="Helical" evidence="10">
    <location>
        <begin position="223"/>
        <end position="244"/>
    </location>
</feature>
<dbReference type="FunFam" id="1.20.1720.10:FF:000004">
    <property type="entry name" value="EmrB/QacA family drug resistance transporter"/>
    <property type="match status" value="1"/>
</dbReference>
<feature type="transmembrane region" description="Helical" evidence="10">
    <location>
        <begin position="73"/>
        <end position="92"/>
    </location>
</feature>
<name>A0A7W5JVZ9_9ACTN</name>
<dbReference type="PANTHER" id="PTHR23501:SF197">
    <property type="entry name" value="COMD"/>
    <property type="match status" value="1"/>
</dbReference>
<evidence type="ECO:0000256" key="10">
    <source>
        <dbReference type="SAM" id="Phobius"/>
    </source>
</evidence>
<feature type="transmembrane region" description="Helical" evidence="10">
    <location>
        <begin position="129"/>
        <end position="150"/>
    </location>
</feature>
<dbReference type="InterPro" id="IPR011701">
    <property type="entry name" value="MFS"/>
</dbReference>
<evidence type="ECO:0000256" key="7">
    <source>
        <dbReference type="ARBA" id="ARBA00023136"/>
    </source>
</evidence>
<evidence type="ECO:0000256" key="2">
    <source>
        <dbReference type="ARBA" id="ARBA00007520"/>
    </source>
</evidence>
<keyword evidence="7 10" id="KW-0472">Membrane</keyword>
<dbReference type="PRINTS" id="PR01036">
    <property type="entry name" value="TCRTETB"/>
</dbReference>
<dbReference type="Proteomes" id="UP000565572">
    <property type="component" value="Unassembled WGS sequence"/>
</dbReference>
<comment type="caution">
    <text evidence="12">The sequence shown here is derived from an EMBL/GenBank/DDBJ whole genome shotgun (WGS) entry which is preliminary data.</text>
</comment>
<gene>
    <name evidence="12" type="ORF">FHX39_002243</name>
</gene>
<evidence type="ECO:0000256" key="4">
    <source>
        <dbReference type="ARBA" id="ARBA00022475"/>
    </source>
</evidence>
<keyword evidence="4" id="KW-1003">Cell membrane</keyword>
<evidence type="ECO:0000256" key="5">
    <source>
        <dbReference type="ARBA" id="ARBA00022692"/>
    </source>
</evidence>
<proteinExistence type="inferred from homology"/>
<feature type="transmembrane region" description="Helical" evidence="10">
    <location>
        <begin position="104"/>
        <end position="123"/>
    </location>
</feature>
<feature type="transmembrane region" description="Helical" evidence="10">
    <location>
        <begin position="189"/>
        <end position="211"/>
    </location>
</feature>
<feature type="transmembrane region" description="Helical" evidence="10">
    <location>
        <begin position="38"/>
        <end position="61"/>
    </location>
</feature>
<evidence type="ECO:0000313" key="13">
    <source>
        <dbReference type="Proteomes" id="UP000565572"/>
    </source>
</evidence>